<evidence type="ECO:0000313" key="2">
    <source>
        <dbReference type="EMBL" id="KYG32298.1"/>
    </source>
</evidence>
<keyword evidence="1" id="KW-1133">Transmembrane helix</keyword>
<accession>A0A161Q757</accession>
<evidence type="ECO:0000256" key="1">
    <source>
        <dbReference type="SAM" id="Phobius"/>
    </source>
</evidence>
<dbReference type="STRING" id="519424.AZF04_05905"/>
<proteinExistence type="predicted"/>
<evidence type="ECO:0008006" key="4">
    <source>
        <dbReference type="Google" id="ProtNLM"/>
    </source>
</evidence>
<sequence length="634" mass="69484">MMKYLNEKGLSIIELLAAISLLALIFTGAMYIYQHQFKAQELVIQSSHERINVQTLVSEMKHHIEQSSYLSEIEKNHLAVQVGNEIVFYEINQAGELVQTKAGVAKTLLEDANSLILMDSSLVQLSIEGQQDVISMNKRYLTVNVPFEEETEDDSPDEYDWSKPNYDYEITCLVGEFSYPKDTDFEEAVIRNDITCNQTNGVLSTKQRTYIPLALGSIKVNTHQFIIGNETTLHLTNGSLLTNAAIDISHQATLNVAHYLYSEKDITLKPSPSFLIAGKLYSNNLTLSSASEATINGPMKITNQLLLKPAASKIAATHLESDSLVIGSQSELTVMNDLVISRDVQLDASNSALTAKRLFTTHVTLNSNSKMLVEESVIANGNLIIKSSNSTIHTKNIQAQSILLHSGISLDIPGNLLVENDIVLENSNAKIQANDINTKSLYIKQSGQVNSQNQLNVRGELNVGNSAKITSGGPLIIQGDVLTAHGSSITAEDRMFVGGKLTIAQAHHLNVHNYLQTEGSIDLSSNIMFQIEGDLLTKGRITTVQDSSFTVTNHLFADSGLQITENVVATVGGDAYINSDVTFNSSWSQSTAFNIGGTLHYVNIVNDRSNSLIKTASRKPYTELNLSSYFHSIP</sequence>
<keyword evidence="1" id="KW-0472">Membrane</keyword>
<evidence type="ECO:0000313" key="3">
    <source>
        <dbReference type="Proteomes" id="UP000075806"/>
    </source>
</evidence>
<dbReference type="Proteomes" id="UP000075806">
    <property type="component" value="Unassembled WGS sequence"/>
</dbReference>
<dbReference type="EMBL" id="LTAO01000012">
    <property type="protein sequence ID" value="KYG32298.1"/>
    <property type="molecule type" value="Genomic_DNA"/>
</dbReference>
<keyword evidence="3" id="KW-1185">Reference proteome</keyword>
<protein>
    <recommendedName>
        <fullName evidence="4">Prepilin-type N-terminal cleavage/methylation domain-containing protein</fullName>
    </recommendedName>
</protein>
<dbReference type="AlphaFoldDB" id="A0A161Q757"/>
<keyword evidence="1" id="KW-0812">Transmembrane</keyword>
<gene>
    <name evidence="2" type="ORF">AZF04_05905</name>
</gene>
<reference evidence="2" key="1">
    <citation type="submission" date="2016-02" db="EMBL/GenBank/DDBJ databases">
        <title>Genome sequence of Bacillus trypoxylicola KCTC 13244(T).</title>
        <authorList>
            <person name="Jeong H."/>
            <person name="Park S.-H."/>
            <person name="Choi S.-K."/>
        </authorList>
    </citation>
    <scope>NUCLEOTIDE SEQUENCE [LARGE SCALE GENOMIC DNA]</scope>
    <source>
        <strain evidence="2">KCTC 13244</strain>
    </source>
</reference>
<feature type="transmembrane region" description="Helical" evidence="1">
    <location>
        <begin position="12"/>
        <end position="33"/>
    </location>
</feature>
<dbReference type="RefSeq" id="WP_061948576.1">
    <property type="nucleotide sequence ID" value="NZ_LTAO01000012.1"/>
</dbReference>
<organism evidence="2 3">
    <name type="scientific">Alkalihalobacillus trypoxylicola</name>
    <dbReference type="NCBI Taxonomy" id="519424"/>
    <lineage>
        <taxon>Bacteria</taxon>
        <taxon>Bacillati</taxon>
        <taxon>Bacillota</taxon>
        <taxon>Bacilli</taxon>
        <taxon>Bacillales</taxon>
        <taxon>Bacillaceae</taxon>
        <taxon>Alkalihalobacillus</taxon>
    </lineage>
</organism>
<name>A0A161Q757_9BACI</name>
<comment type="caution">
    <text evidence="2">The sequence shown here is derived from an EMBL/GenBank/DDBJ whole genome shotgun (WGS) entry which is preliminary data.</text>
</comment>